<keyword evidence="4" id="KW-1185">Reference proteome</keyword>
<gene>
    <name evidence="3" type="ORF">GCM10023149_21920</name>
</gene>
<dbReference type="Gene3D" id="3.40.50.2300">
    <property type="match status" value="1"/>
</dbReference>
<dbReference type="PROSITE" id="PS50110">
    <property type="entry name" value="RESPONSE_REGULATORY"/>
    <property type="match status" value="1"/>
</dbReference>
<organism evidence="3 4">
    <name type="scientific">Mucilaginibacter gynuensis</name>
    <dbReference type="NCBI Taxonomy" id="1302236"/>
    <lineage>
        <taxon>Bacteria</taxon>
        <taxon>Pseudomonadati</taxon>
        <taxon>Bacteroidota</taxon>
        <taxon>Sphingobacteriia</taxon>
        <taxon>Sphingobacteriales</taxon>
        <taxon>Sphingobacteriaceae</taxon>
        <taxon>Mucilaginibacter</taxon>
    </lineage>
</organism>
<dbReference type="PANTHER" id="PTHR44520">
    <property type="entry name" value="RESPONSE REGULATOR RCP1-RELATED"/>
    <property type="match status" value="1"/>
</dbReference>
<reference evidence="4" key="1">
    <citation type="journal article" date="2019" name="Int. J. Syst. Evol. Microbiol.">
        <title>The Global Catalogue of Microorganisms (GCM) 10K type strain sequencing project: providing services to taxonomists for standard genome sequencing and annotation.</title>
        <authorList>
            <consortium name="The Broad Institute Genomics Platform"/>
            <consortium name="The Broad Institute Genome Sequencing Center for Infectious Disease"/>
            <person name="Wu L."/>
            <person name="Ma J."/>
        </authorList>
    </citation>
    <scope>NUCLEOTIDE SEQUENCE [LARGE SCALE GENOMIC DNA]</scope>
    <source>
        <strain evidence="4">JCM 17705</strain>
    </source>
</reference>
<evidence type="ECO:0000313" key="3">
    <source>
        <dbReference type="EMBL" id="GAA4321869.1"/>
    </source>
</evidence>
<dbReference type="SMART" id="SM00448">
    <property type="entry name" value="REC"/>
    <property type="match status" value="1"/>
</dbReference>
<dbReference type="Proteomes" id="UP001500582">
    <property type="component" value="Unassembled WGS sequence"/>
</dbReference>
<dbReference type="InterPro" id="IPR001789">
    <property type="entry name" value="Sig_transdc_resp-reg_receiver"/>
</dbReference>
<dbReference type="Pfam" id="PF00072">
    <property type="entry name" value="Response_reg"/>
    <property type="match status" value="1"/>
</dbReference>
<comment type="caution">
    <text evidence="3">The sequence shown here is derived from an EMBL/GenBank/DDBJ whole genome shotgun (WGS) entry which is preliminary data.</text>
</comment>
<dbReference type="PANTHER" id="PTHR44520:SF2">
    <property type="entry name" value="RESPONSE REGULATOR RCP1"/>
    <property type="match status" value="1"/>
</dbReference>
<dbReference type="RefSeq" id="WP_345211108.1">
    <property type="nucleotide sequence ID" value="NZ_BAABFT010000004.1"/>
</dbReference>
<sequence length="136" mass="15714">MCRVIVIDDNPMDHLIMRKTLERFDIFHDALFSFSGEAIIAFLEECYDEPAVLPDLIFLDLNMPFSGRAFLQHMEVLYKSLHKQPAIYILSSSIDPADKELVNAYEFVKDFLVKPVSTEALFFIESAYRSEKRLAS</sequence>
<dbReference type="SUPFAM" id="SSF52172">
    <property type="entry name" value="CheY-like"/>
    <property type="match status" value="1"/>
</dbReference>
<evidence type="ECO:0000259" key="2">
    <source>
        <dbReference type="PROSITE" id="PS50110"/>
    </source>
</evidence>
<proteinExistence type="predicted"/>
<feature type="modified residue" description="4-aspartylphosphate" evidence="1">
    <location>
        <position position="60"/>
    </location>
</feature>
<feature type="domain" description="Response regulatory" evidence="2">
    <location>
        <begin position="3"/>
        <end position="129"/>
    </location>
</feature>
<dbReference type="InterPro" id="IPR011006">
    <property type="entry name" value="CheY-like_superfamily"/>
</dbReference>
<accession>A0ABP8GDG9</accession>
<dbReference type="InterPro" id="IPR052893">
    <property type="entry name" value="TCS_response_regulator"/>
</dbReference>
<evidence type="ECO:0000313" key="4">
    <source>
        <dbReference type="Proteomes" id="UP001500582"/>
    </source>
</evidence>
<keyword evidence="1" id="KW-0597">Phosphoprotein</keyword>
<name>A0ABP8GDG9_9SPHI</name>
<protein>
    <submittedName>
        <fullName evidence="3">Response regulator</fullName>
    </submittedName>
</protein>
<evidence type="ECO:0000256" key="1">
    <source>
        <dbReference type="PROSITE-ProRule" id="PRU00169"/>
    </source>
</evidence>
<dbReference type="EMBL" id="BAABFT010000004">
    <property type="protein sequence ID" value="GAA4321869.1"/>
    <property type="molecule type" value="Genomic_DNA"/>
</dbReference>